<protein>
    <submittedName>
        <fullName evidence="1">Uncharacterized protein</fullName>
    </submittedName>
</protein>
<name>R7ZSN4_9BACT</name>
<gene>
    <name evidence="1" type="ORF">ADIS_2361</name>
</gene>
<evidence type="ECO:0000313" key="2">
    <source>
        <dbReference type="Proteomes" id="UP000013909"/>
    </source>
</evidence>
<accession>R7ZSN4</accession>
<keyword evidence="2" id="KW-1185">Reference proteome</keyword>
<proteinExistence type="predicted"/>
<organism evidence="1 2">
    <name type="scientific">Lunatimonas lonarensis</name>
    <dbReference type="NCBI Taxonomy" id="1232681"/>
    <lineage>
        <taxon>Bacteria</taxon>
        <taxon>Pseudomonadati</taxon>
        <taxon>Bacteroidota</taxon>
        <taxon>Cytophagia</taxon>
        <taxon>Cytophagales</taxon>
        <taxon>Cyclobacteriaceae</taxon>
    </lineage>
</organism>
<reference evidence="1 2" key="1">
    <citation type="submission" date="2013-02" db="EMBL/GenBank/DDBJ databases">
        <title>A novel strain isolated from Lonar lake, Maharashtra, India.</title>
        <authorList>
            <person name="Singh A."/>
        </authorList>
    </citation>
    <scope>NUCLEOTIDE SEQUENCE [LARGE SCALE GENOMIC DNA]</scope>
    <source>
        <strain evidence="1 2">AK24</strain>
    </source>
</reference>
<dbReference type="AlphaFoldDB" id="R7ZSN4"/>
<dbReference type="EMBL" id="AQHR01000065">
    <property type="protein sequence ID" value="EON77151.1"/>
    <property type="molecule type" value="Genomic_DNA"/>
</dbReference>
<evidence type="ECO:0000313" key="1">
    <source>
        <dbReference type="EMBL" id="EON77151.1"/>
    </source>
</evidence>
<comment type="caution">
    <text evidence="1">The sequence shown here is derived from an EMBL/GenBank/DDBJ whole genome shotgun (WGS) entry which is preliminary data.</text>
</comment>
<dbReference type="Proteomes" id="UP000013909">
    <property type="component" value="Unassembled WGS sequence"/>
</dbReference>
<sequence length="40" mass="4480">MQSFSSANCYRVRLPTSNGNPARHIECLLIDLVNNLDLFG</sequence>